<feature type="compositionally biased region" description="Low complexity" evidence="1">
    <location>
        <begin position="392"/>
        <end position="402"/>
    </location>
</feature>
<organism evidence="2 3">
    <name type="scientific">Tropilaelaps mercedesae</name>
    <dbReference type="NCBI Taxonomy" id="418985"/>
    <lineage>
        <taxon>Eukaryota</taxon>
        <taxon>Metazoa</taxon>
        <taxon>Ecdysozoa</taxon>
        <taxon>Arthropoda</taxon>
        <taxon>Chelicerata</taxon>
        <taxon>Arachnida</taxon>
        <taxon>Acari</taxon>
        <taxon>Parasitiformes</taxon>
        <taxon>Mesostigmata</taxon>
        <taxon>Gamasina</taxon>
        <taxon>Dermanyssoidea</taxon>
        <taxon>Laelapidae</taxon>
        <taxon>Tropilaelaps</taxon>
    </lineage>
</organism>
<dbReference type="Proteomes" id="UP000192247">
    <property type="component" value="Unassembled WGS sequence"/>
</dbReference>
<evidence type="ECO:0000313" key="3">
    <source>
        <dbReference type="Proteomes" id="UP000192247"/>
    </source>
</evidence>
<comment type="caution">
    <text evidence="2">The sequence shown here is derived from an EMBL/GenBank/DDBJ whole genome shotgun (WGS) entry which is preliminary data.</text>
</comment>
<reference evidence="2 3" key="1">
    <citation type="journal article" date="2017" name="Gigascience">
        <title>Draft genome of the honey bee ectoparasitic mite, Tropilaelaps mercedesae, is shaped by the parasitic life history.</title>
        <authorList>
            <person name="Dong X."/>
            <person name="Armstrong S.D."/>
            <person name="Xia D."/>
            <person name="Makepeace B.L."/>
            <person name="Darby A.C."/>
            <person name="Kadowaki T."/>
        </authorList>
    </citation>
    <scope>NUCLEOTIDE SEQUENCE [LARGE SCALE GENOMIC DNA]</scope>
    <source>
        <strain evidence="2">Wuxi-XJTLU</strain>
    </source>
</reference>
<name>A0A1V9Y2W5_9ACAR</name>
<feature type="region of interest" description="Disordered" evidence="1">
    <location>
        <begin position="841"/>
        <end position="879"/>
    </location>
</feature>
<feature type="region of interest" description="Disordered" evidence="1">
    <location>
        <begin position="209"/>
        <end position="233"/>
    </location>
</feature>
<feature type="region of interest" description="Disordered" evidence="1">
    <location>
        <begin position="1"/>
        <end position="57"/>
    </location>
</feature>
<feature type="region of interest" description="Disordered" evidence="1">
    <location>
        <begin position="303"/>
        <end position="324"/>
    </location>
</feature>
<feature type="compositionally biased region" description="Polar residues" evidence="1">
    <location>
        <begin position="32"/>
        <end position="57"/>
    </location>
</feature>
<keyword evidence="3" id="KW-1185">Reference proteome</keyword>
<feature type="compositionally biased region" description="Basic and acidic residues" evidence="1">
    <location>
        <begin position="380"/>
        <end position="391"/>
    </location>
</feature>
<sequence length="1019" mass="112681">MDKGSKSNDVQTGLPKYKDGPGNEPYARSNKHSTTQTNGETQCEPTAQRSPIKTNTDSASLKVSINLKLEREKDKLFCVSESAKNEMLATAEEQLDPGLLYLVTKSHLLFAQLTIDTVQHHYRKENLDGITHPVEQHAELPHTGMTSPLTSTNIDSGESDDVQLAVSHNYDEESRGSFSEATPLFAIELDDTKTEDSCIETVVSQSEKRFDKRPTSSGYALSSVTDGQPRLATTDAGSSCNIISAHGDRRTRPITPNLFTANTQIGKTPKRQTGHEGVTREGYQPTHVSVVESNAMQKISHDNAVDGTPGHDVAADKNASKATNLEDAVSQWKLAFEDDNGGSRPRMSYLLESSRIDDYSLSEPEFDAETDISSQLPTEDGSHSQQEEEHTLSSLETSSSFFDETESQNDPEGPLWRQNFLGQCLGVVEKRFQKAYANTCIKPVCAHPKVLEFTDECDQLPVSELEKHQKFGGSAESEFKAHGPFTKEETKQLINNFINVVTAYRMKFPYLISGIQTGLESRREIFDFGKLKDDQRVFAKLCVGLTNRSVMGCVVHLRFILASDPITEDRGELSLLLNRLFTGFGPDWATIARITGVEQGTIKIILAENHRLEPHEMTQQWWFIAHQLMLENKRFTPRPSRHLPLVDVPWQPSSLSLHNTMSCLNRHELSFRSNSSRDNHVIKSRGSEDLVQRKLALRSGSKHRAQIGVNHIAESTDNCALQNRHSTINVCHDAEEFEKSDKKLCLRLPNTPVIRATTSRGEVIESKVQSLSTLGDQKFSSGKDNVNVSEQTLLLSTDGCGQQTMAKPETQFLTTMPTQHSTPLDNKETSQIKSPAMTKVKENKKNIGPNISQGYLPGTKRSRRESEPDEQSRVGKLSQFSSRSKNTLMICANRSEPAVSSVDDAALSSVELDSGAEALFVVGTSSEKPAPKRSRLARELESIATTEVACRKLPLLLIEMSPHPPRQIGFNPCQPKTLILPSSIDPNDVALGEAVALQIDPATIFSDNSTPDSTPGGWS</sequence>
<accession>A0A1V9Y2W5</accession>
<proteinExistence type="predicted"/>
<feature type="compositionally biased region" description="Basic and acidic residues" evidence="1">
    <location>
        <begin position="864"/>
        <end position="873"/>
    </location>
</feature>
<dbReference type="InParanoid" id="A0A1V9Y2W5"/>
<dbReference type="EMBL" id="MNPL01000380">
    <property type="protein sequence ID" value="OQR80072.1"/>
    <property type="molecule type" value="Genomic_DNA"/>
</dbReference>
<dbReference type="AlphaFoldDB" id="A0A1V9Y2W5"/>
<protein>
    <submittedName>
        <fullName evidence="2">Uncharacterized protein</fullName>
    </submittedName>
</protein>
<evidence type="ECO:0000313" key="2">
    <source>
        <dbReference type="EMBL" id="OQR80072.1"/>
    </source>
</evidence>
<gene>
    <name evidence="2" type="ORF">BIW11_05311</name>
</gene>
<feature type="region of interest" description="Disordered" evidence="1">
    <location>
        <begin position="365"/>
        <end position="414"/>
    </location>
</feature>
<evidence type="ECO:0000256" key="1">
    <source>
        <dbReference type="SAM" id="MobiDB-lite"/>
    </source>
</evidence>
<feature type="compositionally biased region" description="Polar residues" evidence="1">
    <location>
        <begin position="215"/>
        <end position="226"/>
    </location>
</feature>
<dbReference type="OrthoDB" id="10636072at2759"/>